<evidence type="ECO:0000259" key="2">
    <source>
        <dbReference type="Pfam" id="PF24707"/>
    </source>
</evidence>
<feature type="compositionally biased region" description="Low complexity" evidence="1">
    <location>
        <begin position="173"/>
        <end position="200"/>
    </location>
</feature>
<feature type="domain" description="SWR1-complex protein 3" evidence="2">
    <location>
        <begin position="61"/>
        <end position="159"/>
    </location>
</feature>
<protein>
    <recommendedName>
        <fullName evidence="2">SWR1-complex protein 3 domain-containing protein</fullName>
    </recommendedName>
</protein>
<feature type="region of interest" description="Disordered" evidence="1">
    <location>
        <begin position="292"/>
        <end position="313"/>
    </location>
</feature>
<name>A0A6G1KYF3_9PEZI</name>
<feature type="region of interest" description="Disordered" evidence="1">
    <location>
        <begin position="164"/>
        <end position="247"/>
    </location>
</feature>
<evidence type="ECO:0000313" key="3">
    <source>
        <dbReference type="EMBL" id="KAF2765681.1"/>
    </source>
</evidence>
<dbReference type="PANTHER" id="PTHR28108">
    <property type="entry name" value="SWR1-COMPLEX PROTEIN 3"/>
    <property type="match status" value="1"/>
</dbReference>
<feature type="compositionally biased region" description="Basic and acidic residues" evidence="1">
    <location>
        <begin position="292"/>
        <end position="312"/>
    </location>
</feature>
<dbReference type="EMBL" id="ML995886">
    <property type="protein sequence ID" value="KAF2765681.1"/>
    <property type="molecule type" value="Genomic_DNA"/>
</dbReference>
<feature type="compositionally biased region" description="Basic residues" evidence="1">
    <location>
        <begin position="612"/>
        <end position="625"/>
    </location>
</feature>
<feature type="compositionally biased region" description="Low complexity" evidence="1">
    <location>
        <begin position="334"/>
        <end position="344"/>
    </location>
</feature>
<feature type="region of interest" description="Disordered" evidence="1">
    <location>
        <begin position="530"/>
        <end position="625"/>
    </location>
</feature>
<feature type="compositionally biased region" description="Basic and acidic residues" evidence="1">
    <location>
        <begin position="593"/>
        <end position="611"/>
    </location>
</feature>
<dbReference type="Pfam" id="PF24707">
    <property type="entry name" value="Swc3"/>
    <property type="match status" value="1"/>
</dbReference>
<dbReference type="GO" id="GO:0140849">
    <property type="term" value="F:ATP-dependent H2AZ histone chaperone activity"/>
    <property type="evidence" value="ECO:0007669"/>
    <property type="project" value="InterPro"/>
</dbReference>
<dbReference type="OrthoDB" id="5338195at2759"/>
<dbReference type="GO" id="GO:0000812">
    <property type="term" value="C:Swr1 complex"/>
    <property type="evidence" value="ECO:0007669"/>
    <property type="project" value="InterPro"/>
</dbReference>
<dbReference type="Proteomes" id="UP000799436">
    <property type="component" value="Unassembled WGS sequence"/>
</dbReference>
<dbReference type="InterPro" id="IPR037651">
    <property type="entry name" value="Swc3"/>
</dbReference>
<feature type="compositionally biased region" description="Low complexity" evidence="1">
    <location>
        <begin position="352"/>
        <end position="370"/>
    </location>
</feature>
<gene>
    <name evidence="3" type="ORF">EJ03DRAFT_330764</name>
</gene>
<feature type="compositionally biased region" description="Polar residues" evidence="1">
    <location>
        <begin position="538"/>
        <end position="548"/>
    </location>
</feature>
<dbReference type="InterPro" id="IPR057558">
    <property type="entry name" value="Swc3_dom"/>
</dbReference>
<keyword evidence="4" id="KW-1185">Reference proteome</keyword>
<reference evidence="3" key="1">
    <citation type="journal article" date="2020" name="Stud. Mycol.">
        <title>101 Dothideomycetes genomes: a test case for predicting lifestyles and emergence of pathogens.</title>
        <authorList>
            <person name="Haridas S."/>
            <person name="Albert R."/>
            <person name="Binder M."/>
            <person name="Bloem J."/>
            <person name="Labutti K."/>
            <person name="Salamov A."/>
            <person name="Andreopoulos B."/>
            <person name="Baker S."/>
            <person name="Barry K."/>
            <person name="Bills G."/>
            <person name="Bluhm B."/>
            <person name="Cannon C."/>
            <person name="Castanera R."/>
            <person name="Culley D."/>
            <person name="Daum C."/>
            <person name="Ezra D."/>
            <person name="Gonzalez J."/>
            <person name="Henrissat B."/>
            <person name="Kuo A."/>
            <person name="Liang C."/>
            <person name="Lipzen A."/>
            <person name="Lutzoni F."/>
            <person name="Magnuson J."/>
            <person name="Mondo S."/>
            <person name="Nolan M."/>
            <person name="Ohm R."/>
            <person name="Pangilinan J."/>
            <person name="Park H.-J."/>
            <person name="Ramirez L."/>
            <person name="Alfaro M."/>
            <person name="Sun H."/>
            <person name="Tritt A."/>
            <person name="Yoshinaga Y."/>
            <person name="Zwiers L.-H."/>
            <person name="Turgeon B."/>
            <person name="Goodwin S."/>
            <person name="Spatafora J."/>
            <person name="Crous P."/>
            <person name="Grigoriev I."/>
        </authorList>
    </citation>
    <scope>NUCLEOTIDE SEQUENCE</scope>
    <source>
        <strain evidence="3">CBS 116005</strain>
    </source>
</reference>
<sequence>MAQVMEVEPVAGVKRGAEKPTKAVATPVAKKPRLSTDIQPATQFPIAATPFSIERRLSRAPLKVIDGRPLPTTPVPQPSNLSDTEYQSIAASAVLQASITRSQAKWTYEGLFERYWVKPETGKNAKPPPPNNPDPKWQKVKGECRIRIEPHIFQCTMYVEEKPVVRPPPPPKQYVAPAGQGQYGQQYRPPQYTPQQPYQQNRTHTPIAQAGQSRNLATPGASRTATPSRPQHPSPQDKKPGPDPVISKLAARASSDPELKSLMKEVATGNANQDQLKVFQRHIDELQQQIKQEKEAEEKAAREAEAKARVSEDVIQYDGPAIIKPTQQNHKAGQQYTPQQQPQQRPAPQPYTPTQSQPVAAAPYQPPQAQKWVPTPAPTRHAVILAFNTPGATEDRFLFPQNSILESLSKNHLLASFLVTRKGRHAADTSGLDPVKEYWQPVTLMLEVKFGLEELPEFVKKWVKPADEVRKYMEAVMARCERAPESHLMMRLPVKAAGTGDVMEDGAAIKENTPVSSAVDEMARSKPNIKYIKKATAPKSTPSATPVSSAKKPVRKPSLVGAAAGKDEKKPPTPVAVEAEKEQKATASANVDGEPRTAEAPAECEKTESGRPKRAVRKSVRISEG</sequence>
<dbReference type="AlphaFoldDB" id="A0A6G1KYF3"/>
<evidence type="ECO:0000256" key="1">
    <source>
        <dbReference type="SAM" id="MobiDB-lite"/>
    </source>
</evidence>
<feature type="compositionally biased region" description="Polar residues" evidence="1">
    <location>
        <begin position="201"/>
        <end position="231"/>
    </location>
</feature>
<proteinExistence type="predicted"/>
<accession>A0A6G1KYF3</accession>
<organism evidence="3 4">
    <name type="scientific">Teratosphaeria nubilosa</name>
    <dbReference type="NCBI Taxonomy" id="161662"/>
    <lineage>
        <taxon>Eukaryota</taxon>
        <taxon>Fungi</taxon>
        <taxon>Dikarya</taxon>
        <taxon>Ascomycota</taxon>
        <taxon>Pezizomycotina</taxon>
        <taxon>Dothideomycetes</taxon>
        <taxon>Dothideomycetidae</taxon>
        <taxon>Mycosphaerellales</taxon>
        <taxon>Teratosphaeriaceae</taxon>
        <taxon>Teratosphaeria</taxon>
    </lineage>
</organism>
<evidence type="ECO:0000313" key="4">
    <source>
        <dbReference type="Proteomes" id="UP000799436"/>
    </source>
</evidence>
<dbReference type="PANTHER" id="PTHR28108:SF1">
    <property type="entry name" value="SWR1-COMPLEX PROTEIN 3"/>
    <property type="match status" value="1"/>
</dbReference>
<feature type="region of interest" description="Disordered" evidence="1">
    <location>
        <begin position="327"/>
        <end position="374"/>
    </location>
</feature>
<feature type="region of interest" description="Disordered" evidence="1">
    <location>
        <begin position="1"/>
        <end position="36"/>
    </location>
</feature>